<keyword evidence="1" id="KW-0812">Transmembrane</keyword>
<keyword evidence="1" id="KW-0472">Membrane</keyword>
<evidence type="ECO:0000313" key="2">
    <source>
        <dbReference type="EMBL" id="OFJ49026.1"/>
    </source>
</evidence>
<dbReference type="EMBL" id="MAQB02000001">
    <property type="protein sequence ID" value="OFJ49026.1"/>
    <property type="molecule type" value="Genomic_DNA"/>
</dbReference>
<keyword evidence="1" id="KW-1133">Transmembrane helix</keyword>
<comment type="caution">
    <text evidence="2">The sequence shown here is derived from an EMBL/GenBank/DDBJ whole genome shotgun (WGS) entry which is preliminary data.</text>
</comment>
<feature type="transmembrane region" description="Helical" evidence="1">
    <location>
        <begin position="348"/>
        <end position="366"/>
    </location>
</feature>
<organism evidence="2 3">
    <name type="scientific">Janthinobacterium lividum</name>
    <dbReference type="NCBI Taxonomy" id="29581"/>
    <lineage>
        <taxon>Bacteria</taxon>
        <taxon>Pseudomonadati</taxon>
        <taxon>Pseudomonadota</taxon>
        <taxon>Betaproteobacteria</taxon>
        <taxon>Burkholderiales</taxon>
        <taxon>Oxalobacteraceae</taxon>
        <taxon>Janthinobacterium</taxon>
    </lineage>
</organism>
<feature type="transmembrane region" description="Helical" evidence="1">
    <location>
        <begin position="147"/>
        <end position="168"/>
    </location>
</feature>
<evidence type="ECO:0000313" key="3">
    <source>
        <dbReference type="Proteomes" id="UP000092634"/>
    </source>
</evidence>
<proteinExistence type="predicted"/>
<feature type="transmembrane region" description="Helical" evidence="1">
    <location>
        <begin position="63"/>
        <end position="84"/>
    </location>
</feature>
<feature type="transmembrane region" description="Helical" evidence="1">
    <location>
        <begin position="21"/>
        <end position="51"/>
    </location>
</feature>
<sequence length="367" mass="39854">MRLPRSLSPYLVLRLRLAHHALLQFVASLASSMEILVFLAGPVLLGLLSVIALPGFLAVSLPWPAALGLLSAQILLTCLPAWLLRQRLLPAPIAAWLRQLPLTRRLRWQADVAVAALLMLPLGLAYAVSTTIWLLQSPPWLRPLVAPGIAIIIAAWLLAWLLTTCIVAQRLRAPRPAPRARPTTMSAYVPQRPRWRSVLLWRQLFWLPFWRNDNMVGIEQSVLLATAGASMLAWLLRAPLVPAPLLGLLASASLVILTDRGDKAVREQIDLLHPSLNAWPLASATLTRLACAASLLPPFAVLLAGGILLYNIHPAALQQRVTSVYGLTASAALLAIVGLPRLAARGRVVLVVLSILALSAIGSELWN</sequence>
<protein>
    <submittedName>
        <fullName evidence="2">Uncharacterized protein</fullName>
    </submittedName>
</protein>
<feature type="transmembrane region" description="Helical" evidence="1">
    <location>
        <begin position="289"/>
        <end position="312"/>
    </location>
</feature>
<feature type="transmembrane region" description="Helical" evidence="1">
    <location>
        <begin position="112"/>
        <end position="135"/>
    </location>
</feature>
<feature type="transmembrane region" description="Helical" evidence="1">
    <location>
        <begin position="324"/>
        <end position="343"/>
    </location>
</feature>
<evidence type="ECO:0000256" key="1">
    <source>
        <dbReference type="SAM" id="Phobius"/>
    </source>
</evidence>
<dbReference type="AlphaFoldDB" id="A0A1E8PRY7"/>
<name>A0A1E8PRY7_9BURK</name>
<accession>A0A1E8PRY7</accession>
<reference evidence="2 3" key="1">
    <citation type="submission" date="2016-10" db="EMBL/GenBank/DDBJ databases">
        <title>Updated version of Genome Assembly of Janthinobacterium lividum ERGS5:01.</title>
        <authorList>
            <person name="Kumar R."/>
            <person name="Acharya V."/>
            <person name="Singh D."/>
        </authorList>
    </citation>
    <scope>NUCLEOTIDE SEQUENCE [LARGE SCALE GENOMIC DNA]</scope>
    <source>
        <strain evidence="2 3">ERGS5:01</strain>
    </source>
</reference>
<dbReference type="Proteomes" id="UP000092634">
    <property type="component" value="Unassembled WGS sequence"/>
</dbReference>
<gene>
    <name evidence="2" type="ORF">BA896_009100</name>
</gene>